<proteinExistence type="predicted"/>
<sequence length="99" mass="10890">MYLSMSSGLICEQEPSEAARDFARQLRLQADVVDAVRERLGVARSIGWESPAGRNFRAYLIERETGLRSAPVLLREAAVSMEGYGVALRMGETTNGSQI</sequence>
<gene>
    <name evidence="1" type="ORF">GCM10009784_10580</name>
</gene>
<dbReference type="EMBL" id="BAAAON010000001">
    <property type="protein sequence ID" value="GAA2174012.1"/>
    <property type="molecule type" value="Genomic_DNA"/>
</dbReference>
<evidence type="ECO:0000313" key="2">
    <source>
        <dbReference type="Proteomes" id="UP001500974"/>
    </source>
</evidence>
<accession>A0ABN3AS25</accession>
<dbReference type="Proteomes" id="UP001500974">
    <property type="component" value="Unassembled WGS sequence"/>
</dbReference>
<reference evidence="1 2" key="1">
    <citation type="journal article" date="2019" name="Int. J. Syst. Evol. Microbiol.">
        <title>The Global Catalogue of Microorganisms (GCM) 10K type strain sequencing project: providing services to taxonomists for standard genome sequencing and annotation.</title>
        <authorList>
            <consortium name="The Broad Institute Genomics Platform"/>
            <consortium name="The Broad Institute Genome Sequencing Center for Infectious Disease"/>
            <person name="Wu L."/>
            <person name="Ma J."/>
        </authorList>
    </citation>
    <scope>NUCLEOTIDE SEQUENCE [LARGE SCALE GENOMIC DNA]</scope>
    <source>
        <strain evidence="1 2">JCM 14917</strain>
    </source>
</reference>
<evidence type="ECO:0000313" key="1">
    <source>
        <dbReference type="EMBL" id="GAA2174012.1"/>
    </source>
</evidence>
<protein>
    <submittedName>
        <fullName evidence="1">Uncharacterized protein</fullName>
    </submittedName>
</protein>
<name>A0ABN3AS25_9MICC</name>
<dbReference type="RefSeq" id="WP_346027745.1">
    <property type="nucleotide sequence ID" value="NZ_BAAAON010000001.1"/>
</dbReference>
<keyword evidence="2" id="KW-1185">Reference proteome</keyword>
<organism evidence="1 2">
    <name type="scientific">Arthrobacter parietis</name>
    <dbReference type="NCBI Taxonomy" id="271434"/>
    <lineage>
        <taxon>Bacteria</taxon>
        <taxon>Bacillati</taxon>
        <taxon>Actinomycetota</taxon>
        <taxon>Actinomycetes</taxon>
        <taxon>Micrococcales</taxon>
        <taxon>Micrococcaceae</taxon>
        <taxon>Arthrobacter</taxon>
    </lineage>
</organism>
<comment type="caution">
    <text evidence="1">The sequence shown here is derived from an EMBL/GenBank/DDBJ whole genome shotgun (WGS) entry which is preliminary data.</text>
</comment>